<proteinExistence type="predicted"/>
<feature type="compositionally biased region" description="Low complexity" evidence="1">
    <location>
        <begin position="325"/>
        <end position="341"/>
    </location>
</feature>
<feature type="compositionally biased region" description="Low complexity" evidence="1">
    <location>
        <begin position="372"/>
        <end position="385"/>
    </location>
</feature>
<dbReference type="Proteomes" id="UP001075354">
    <property type="component" value="Chromosome 4"/>
</dbReference>
<feature type="region of interest" description="Disordered" evidence="1">
    <location>
        <begin position="397"/>
        <end position="427"/>
    </location>
</feature>
<feature type="region of interest" description="Disordered" evidence="1">
    <location>
        <begin position="439"/>
        <end position="460"/>
    </location>
</feature>
<name>A0AAV7XTV6_9NEOP</name>
<evidence type="ECO:0000313" key="2">
    <source>
        <dbReference type="EMBL" id="KAJ1528564.1"/>
    </source>
</evidence>
<protein>
    <recommendedName>
        <fullName evidence="4">Mucin-5AC-like</fullName>
    </recommendedName>
</protein>
<keyword evidence="3" id="KW-1185">Reference proteome</keyword>
<reference evidence="2" key="1">
    <citation type="submission" date="2022-12" db="EMBL/GenBank/DDBJ databases">
        <title>Chromosome-level genome assembly of the bean flower thrips Megalurothrips usitatus.</title>
        <authorList>
            <person name="Ma L."/>
            <person name="Liu Q."/>
            <person name="Li H."/>
            <person name="Cai W."/>
        </authorList>
    </citation>
    <scope>NUCLEOTIDE SEQUENCE</scope>
    <source>
        <strain evidence="2">Cailab_2022a</strain>
    </source>
</reference>
<sequence>MEQKPQPLPAATGVLASIIAAPTVATTAASSGPSPAHRFLPSMAAPSKRTTRLVSTEVTDALGRKTCLLPSLPRKASTTPILAAAGAGCLPGGILSRALTGGLPVKLSPTPLAKASDCVKAIDPAAKPGTRGPPGPPVVSMGILARTLSAPADLLTTSAPSEAAFRLAPVSGSPIVLSSGGAAVPTASLPLLSAATSTATPSFATFATRVTTATLTTTQLPPALASFTTALMTAQTTTASSVPALSKTILLNPILSKALAPAGQPPLGAPRTLTSSHPTISLVWPPELARAEARAPALAERSASLPETSSAALSEALTPDNKQSAAELPTAEPTAPDATPAQSPAVRAEATQPTSPACQGEPTDSGDDDSVSPRSITTTSTSNTFASTPSFAKLASLRDEEDDTANKTGLSDSCASSSSLSTATSPGLSCAPCAPGVPPGLGLDGIAAPEPASTAPLFTDGPDDLLDVADALNVLSSVDDDAGNDAHRT</sequence>
<evidence type="ECO:0000313" key="3">
    <source>
        <dbReference type="Proteomes" id="UP001075354"/>
    </source>
</evidence>
<evidence type="ECO:0008006" key="4">
    <source>
        <dbReference type="Google" id="ProtNLM"/>
    </source>
</evidence>
<feature type="region of interest" description="Disordered" evidence="1">
    <location>
        <begin position="299"/>
        <end position="385"/>
    </location>
</feature>
<gene>
    <name evidence="2" type="ORF">ONE63_006968</name>
</gene>
<organism evidence="2 3">
    <name type="scientific">Megalurothrips usitatus</name>
    <name type="common">bean blossom thrips</name>
    <dbReference type="NCBI Taxonomy" id="439358"/>
    <lineage>
        <taxon>Eukaryota</taxon>
        <taxon>Metazoa</taxon>
        <taxon>Ecdysozoa</taxon>
        <taxon>Arthropoda</taxon>
        <taxon>Hexapoda</taxon>
        <taxon>Insecta</taxon>
        <taxon>Pterygota</taxon>
        <taxon>Neoptera</taxon>
        <taxon>Paraneoptera</taxon>
        <taxon>Thysanoptera</taxon>
        <taxon>Terebrantia</taxon>
        <taxon>Thripoidea</taxon>
        <taxon>Thripidae</taxon>
        <taxon>Megalurothrips</taxon>
    </lineage>
</organism>
<evidence type="ECO:0000256" key="1">
    <source>
        <dbReference type="SAM" id="MobiDB-lite"/>
    </source>
</evidence>
<accession>A0AAV7XTV6</accession>
<dbReference type="AlphaFoldDB" id="A0AAV7XTV6"/>
<dbReference type="EMBL" id="JAPTSV010000004">
    <property type="protein sequence ID" value="KAJ1528564.1"/>
    <property type="molecule type" value="Genomic_DNA"/>
</dbReference>
<comment type="caution">
    <text evidence="2">The sequence shown here is derived from an EMBL/GenBank/DDBJ whole genome shotgun (WGS) entry which is preliminary data.</text>
</comment>
<feature type="compositionally biased region" description="Low complexity" evidence="1">
    <location>
        <begin position="408"/>
        <end position="427"/>
    </location>
</feature>